<dbReference type="Proteomes" id="UP001642409">
    <property type="component" value="Unassembled WGS sequence"/>
</dbReference>
<evidence type="ECO:0000313" key="4">
    <source>
        <dbReference type="Proteomes" id="UP001642409"/>
    </source>
</evidence>
<dbReference type="EMBL" id="CATOUU010000052">
    <property type="protein sequence ID" value="CAI9914551.1"/>
    <property type="molecule type" value="Genomic_DNA"/>
</dbReference>
<keyword evidence="1" id="KW-1133">Transmembrane helix</keyword>
<keyword evidence="1" id="KW-0812">Transmembrane</keyword>
<proteinExistence type="predicted"/>
<keyword evidence="1" id="KW-0472">Membrane</keyword>
<gene>
    <name evidence="2" type="ORF">HINF_LOCUS2196</name>
    <name evidence="3" type="ORF">HINF_LOCUS44838</name>
</gene>
<evidence type="ECO:0000256" key="1">
    <source>
        <dbReference type="SAM" id="Phobius"/>
    </source>
</evidence>
<reference evidence="3 4" key="2">
    <citation type="submission" date="2024-07" db="EMBL/GenBank/DDBJ databases">
        <authorList>
            <person name="Akdeniz Z."/>
        </authorList>
    </citation>
    <scope>NUCLEOTIDE SEQUENCE [LARGE SCALE GENOMIC DNA]</scope>
</reference>
<reference evidence="2" key="1">
    <citation type="submission" date="2023-06" db="EMBL/GenBank/DDBJ databases">
        <authorList>
            <person name="Kurt Z."/>
        </authorList>
    </citation>
    <scope>NUCLEOTIDE SEQUENCE</scope>
</reference>
<sequence length="1327" mass="155785">MLQLAFCIKFGQLQQQMHHFEQTILDDSYQQYFFNVQDILNQRNLTYFKAGLLLFPDYLEHQQEYTQRQIASSLTYKSAVLHLKQTITNGNASEKIWAKERLNAIQTQFPDLNNGFILKQRQFFTQYSSYLKLLDELGAKIDLNDSFEELEGKLGTDTFFTIQEHQKLSSKIPYTNPAMLSNSPKDVVLVIKQFQDLDVLLKTIYEISSLFDRIWLFGFEKTHTVNIFQEAYSKSFLSVIQIQNNIEKIIELIQKYDKCADFIELEFINTIQNEIQANNQNYTYQFINGQQVTLVNTYCVFLIFSNDIQFTSNRQLQKVLGNNIYLISQRINNHYLLQYNKYFNLTLQYQNQVHFSTIQLKSIIKHQKEYMIDQKTVFGHINNTLIFIKPIYRQNQYIGSIYKIYEYYDQNLIYNDVNWYDQVSRVIVIDQQFNKVIIDPFAQHSPPFTTINNQRKYQFQLQPIVFNHLELQFNYTGNIRTTTNQVYDNIEDDIFTEKYITVYQIKTGYADYNAIISMSNKALTMLSRVPFKECDQTLPEITLAKQQYSSHVSTQQFNISQLRSLANTKCSNNLNSLCIEKSDYFQVRSLVKQYNDEDQPADQCAFNKLDKFNFHAGFEIIFDEIKDQCQNKFLGITGNITEFSNLMLLAYSQVASGQITDLYQTISQYINIPQQNISYLLNKYLIKQNNDFSAVQFNQHVNISQQTIIPMAVFDLLYVQNEIPVLNQATYNLQGLLNLNSILEVQIGHFYHSTPDLVLKNIHMNYYDLFSSQNGVSDQIITRFNLYKKISSYFQMHYFSYSSGPNWKLIMKEQIKAQPSGHTGKYRIGIINGKVSVTKAILVDSKNLDSQKVVNGFLTVVLDKPFDLGIKENYTFIDENTRYIAGINDAVYIEGFKSVLLKYRYFKQIRVNYTLNEYHNVIQTDFNFWEQAQDRAKNKEFTLVVSKEKSVFQKLLDQAEFDKSEIHQRTVIFNAKCDQFMSGQIIVKQFGAIDGVLVIYKDIVLQKNIIIPQTIEDSSNLDSLEYYYHNLTARDIKRTIQITNTNQQILTSEITFETQETVLLSFTFAIALIVFVLIIFYNSKCDSGSYMYYQDHSAKKVINQQQSLNLSQYVDPIYHKAHQVSFESSDFDTQDHDLQLRIQMQNKIIFHQDIIYVQLNQIDLFEKRQMFKNLTYQKYVDTNYQVSFSILTTAQHYSLILNQLKKQQTHLKNNTFNLIVPQMIFTISNKSFRMPKVRHYLTFDNRNISESISVISKTQSNISAADSVCEEDEFYHKIFDDRDHFYDRRLQKPQGVQVIPFQDDQNILLQPIGNQLTDILQMSINIK</sequence>
<evidence type="ECO:0000313" key="2">
    <source>
        <dbReference type="EMBL" id="CAI9914551.1"/>
    </source>
</evidence>
<comment type="caution">
    <text evidence="2">The sequence shown here is derived from an EMBL/GenBank/DDBJ whole genome shotgun (WGS) entry which is preliminary data.</text>
</comment>
<evidence type="ECO:0008006" key="5">
    <source>
        <dbReference type="Google" id="ProtNLM"/>
    </source>
</evidence>
<dbReference type="EMBL" id="CAXDID020000192">
    <property type="protein sequence ID" value="CAL6052415.1"/>
    <property type="molecule type" value="Genomic_DNA"/>
</dbReference>
<evidence type="ECO:0000313" key="3">
    <source>
        <dbReference type="EMBL" id="CAL6052415.1"/>
    </source>
</evidence>
<name>A0AA86N893_9EUKA</name>
<keyword evidence="4" id="KW-1185">Reference proteome</keyword>
<protein>
    <recommendedName>
        <fullName evidence="5">Transmembrane protein</fullName>
    </recommendedName>
</protein>
<organism evidence="2">
    <name type="scientific">Hexamita inflata</name>
    <dbReference type="NCBI Taxonomy" id="28002"/>
    <lineage>
        <taxon>Eukaryota</taxon>
        <taxon>Metamonada</taxon>
        <taxon>Diplomonadida</taxon>
        <taxon>Hexamitidae</taxon>
        <taxon>Hexamitinae</taxon>
        <taxon>Hexamita</taxon>
    </lineage>
</organism>
<feature type="transmembrane region" description="Helical" evidence="1">
    <location>
        <begin position="1062"/>
        <end position="1081"/>
    </location>
</feature>
<accession>A0AA86N893</accession>